<dbReference type="GO" id="GO:0016747">
    <property type="term" value="F:acyltransferase activity, transferring groups other than amino-acyl groups"/>
    <property type="evidence" value="ECO:0007669"/>
    <property type="project" value="InterPro"/>
</dbReference>
<reference evidence="2 3" key="1">
    <citation type="submission" date="2016-11" db="EMBL/GenBank/DDBJ databases">
        <title>Trade-off between light-utilization and light-protection in marine flavobacteria.</title>
        <authorList>
            <person name="Kumagai Y."/>
        </authorList>
    </citation>
    <scope>NUCLEOTIDE SEQUENCE [LARGE SCALE GENOMIC DNA]</scope>
    <source>
        <strain evidence="2 3">NBRC 107741</strain>
    </source>
</reference>
<dbReference type="Gene3D" id="3.40.630.30">
    <property type="match status" value="1"/>
</dbReference>
<dbReference type="Pfam" id="PF13302">
    <property type="entry name" value="Acetyltransf_3"/>
    <property type="match status" value="1"/>
</dbReference>
<dbReference type="PROSITE" id="PS51186">
    <property type="entry name" value="GNAT"/>
    <property type="match status" value="1"/>
</dbReference>
<protein>
    <recommendedName>
        <fullName evidence="1">N-acetyltransferase domain-containing protein</fullName>
    </recommendedName>
</protein>
<dbReference type="PANTHER" id="PTHR43792:SF1">
    <property type="entry name" value="N-ACETYLTRANSFERASE DOMAIN-CONTAINING PROTEIN"/>
    <property type="match status" value="1"/>
</dbReference>
<dbReference type="Proteomes" id="UP000239800">
    <property type="component" value="Unassembled WGS sequence"/>
</dbReference>
<evidence type="ECO:0000259" key="1">
    <source>
        <dbReference type="PROSITE" id="PS51186"/>
    </source>
</evidence>
<keyword evidence="3" id="KW-1185">Reference proteome</keyword>
<dbReference type="SUPFAM" id="SSF55729">
    <property type="entry name" value="Acyl-CoA N-acyltransferases (Nat)"/>
    <property type="match status" value="1"/>
</dbReference>
<feature type="domain" description="N-acetyltransferase" evidence="1">
    <location>
        <begin position="10"/>
        <end position="167"/>
    </location>
</feature>
<organism evidence="2 3">
    <name type="scientific">Aureitalea marina</name>
    <dbReference type="NCBI Taxonomy" id="930804"/>
    <lineage>
        <taxon>Bacteria</taxon>
        <taxon>Pseudomonadati</taxon>
        <taxon>Bacteroidota</taxon>
        <taxon>Flavobacteriia</taxon>
        <taxon>Flavobacteriales</taxon>
        <taxon>Flavobacteriaceae</taxon>
        <taxon>Aureitalea</taxon>
    </lineage>
</organism>
<evidence type="ECO:0000313" key="3">
    <source>
        <dbReference type="Proteomes" id="UP000239800"/>
    </source>
</evidence>
<dbReference type="AlphaFoldDB" id="A0A2S7KN86"/>
<dbReference type="OrthoDB" id="9798081at2"/>
<dbReference type="InterPro" id="IPR051531">
    <property type="entry name" value="N-acetyltransferase"/>
</dbReference>
<dbReference type="RefSeq" id="WP_104811974.1">
    <property type="nucleotide sequence ID" value="NZ_MQUB01000001.1"/>
</dbReference>
<evidence type="ECO:0000313" key="2">
    <source>
        <dbReference type="EMBL" id="PQB04050.1"/>
    </source>
</evidence>
<gene>
    <name evidence="2" type="ORF">BST85_03390</name>
</gene>
<dbReference type="InterPro" id="IPR000182">
    <property type="entry name" value="GNAT_dom"/>
</dbReference>
<dbReference type="InterPro" id="IPR016181">
    <property type="entry name" value="Acyl_CoA_acyltransferase"/>
</dbReference>
<dbReference type="PANTHER" id="PTHR43792">
    <property type="entry name" value="GNAT FAMILY, PUTATIVE (AFU_ORTHOLOGUE AFUA_3G00765)-RELATED-RELATED"/>
    <property type="match status" value="1"/>
</dbReference>
<dbReference type="EMBL" id="MQUB01000001">
    <property type="protein sequence ID" value="PQB04050.1"/>
    <property type="molecule type" value="Genomic_DNA"/>
</dbReference>
<sequence>MFNGLRTERLSFETISTEDAIFLLELHNSKPWQQNIGDRGLRTEEDAANYIRDSYLPLYEQGLGPYKLVLESGETIGTCGMYQRDNLDHPDLGYALLPEYFKQGYALEATQVFIEQVRKEGQHQKLLAITLPSNLPSVSLLKRLGFQLDGPFQLPDDKDVLHLFSIEI</sequence>
<comment type="caution">
    <text evidence="2">The sequence shown here is derived from an EMBL/GenBank/DDBJ whole genome shotgun (WGS) entry which is preliminary data.</text>
</comment>
<accession>A0A2S7KN86</accession>
<name>A0A2S7KN86_9FLAO</name>
<proteinExistence type="predicted"/>